<reference evidence="3" key="1">
    <citation type="submission" date="2018-11" db="EMBL/GenBank/DDBJ databases">
        <authorList>
            <consortium name="Pathogen Informatics"/>
        </authorList>
    </citation>
    <scope>NUCLEOTIDE SEQUENCE</scope>
</reference>
<protein>
    <recommendedName>
        <fullName evidence="2">Isochorismatase-like domain-containing protein</fullName>
    </recommendedName>
</protein>
<proteinExistence type="inferred from homology"/>
<dbReference type="SUPFAM" id="SSF52499">
    <property type="entry name" value="Isochorismatase-like hydrolases"/>
    <property type="match status" value="1"/>
</dbReference>
<dbReference type="InterPro" id="IPR036380">
    <property type="entry name" value="Isochorismatase-like_sf"/>
</dbReference>
<accession>A0A3S5APS7</accession>
<dbReference type="PANTHER" id="PTHR14119:SF3">
    <property type="entry name" value="ISOCHORISMATASE DOMAIN-CONTAINING PROTEIN 2"/>
    <property type="match status" value="1"/>
</dbReference>
<sequence>MWNHLDRNSIPGAMAISRHIGKLNLSRTALLICDIQEKFRTSISHFDAVVLVTKRMLDASRILKMPAFITEMYPKGQSLFIDCTLGFYIHFST</sequence>
<evidence type="ECO:0000313" key="4">
    <source>
        <dbReference type="Proteomes" id="UP000784294"/>
    </source>
</evidence>
<dbReference type="PANTHER" id="PTHR14119">
    <property type="entry name" value="HYDROLASE"/>
    <property type="match status" value="1"/>
</dbReference>
<feature type="domain" description="Isochorismatase-like" evidence="2">
    <location>
        <begin position="28"/>
        <end position="75"/>
    </location>
</feature>
<dbReference type="OrthoDB" id="269496at2759"/>
<dbReference type="AlphaFoldDB" id="A0A3S5APS7"/>
<dbReference type="Pfam" id="PF00857">
    <property type="entry name" value="Isochorismatase"/>
    <property type="match status" value="1"/>
</dbReference>
<dbReference type="InterPro" id="IPR000868">
    <property type="entry name" value="Isochorismatase-like_dom"/>
</dbReference>
<dbReference type="Proteomes" id="UP000784294">
    <property type="component" value="Unassembled WGS sequence"/>
</dbReference>
<evidence type="ECO:0000259" key="2">
    <source>
        <dbReference type="Pfam" id="PF00857"/>
    </source>
</evidence>
<name>A0A3S5APS7_9PLAT</name>
<evidence type="ECO:0000313" key="3">
    <source>
        <dbReference type="EMBL" id="VEL22054.1"/>
    </source>
</evidence>
<gene>
    <name evidence="3" type="ORF">PXEA_LOCUS15494</name>
</gene>
<evidence type="ECO:0000256" key="1">
    <source>
        <dbReference type="ARBA" id="ARBA00006336"/>
    </source>
</evidence>
<comment type="caution">
    <text evidence="3">The sequence shown here is derived from an EMBL/GenBank/DDBJ whole genome shotgun (WGS) entry which is preliminary data.</text>
</comment>
<dbReference type="InterPro" id="IPR050993">
    <property type="entry name" value="Isochorismatase_domain"/>
</dbReference>
<comment type="similarity">
    <text evidence="1">Belongs to the isochorismatase family.</text>
</comment>
<keyword evidence="4" id="KW-1185">Reference proteome</keyword>
<dbReference type="Gene3D" id="3.40.50.850">
    <property type="entry name" value="Isochorismatase-like"/>
    <property type="match status" value="1"/>
</dbReference>
<dbReference type="EMBL" id="CAAALY010054459">
    <property type="protein sequence ID" value="VEL22054.1"/>
    <property type="molecule type" value="Genomic_DNA"/>
</dbReference>
<organism evidence="3 4">
    <name type="scientific">Protopolystoma xenopodis</name>
    <dbReference type="NCBI Taxonomy" id="117903"/>
    <lineage>
        <taxon>Eukaryota</taxon>
        <taxon>Metazoa</taxon>
        <taxon>Spiralia</taxon>
        <taxon>Lophotrochozoa</taxon>
        <taxon>Platyhelminthes</taxon>
        <taxon>Monogenea</taxon>
        <taxon>Polyopisthocotylea</taxon>
        <taxon>Polystomatidea</taxon>
        <taxon>Polystomatidae</taxon>
        <taxon>Protopolystoma</taxon>
    </lineage>
</organism>